<dbReference type="AlphaFoldDB" id="A0AAW8R1S2"/>
<sequence length="193" mass="22180">MKSVKFGLTLSIFIFSVSVLSQDIKEQEADKEAETKGPVTIEWVNPEDFRDVRHPSVSRAKYRERVFAKLESHFDKLAEDLPEGYHLALKVTNLDMAGEVQTATQAGLIGMHHRASAGFQEYRIMRDIDIPRMTFSFELKDADGKVVQSEEVKLKDVGFLNRTSTRFKNRPLKYEKAMVSRWFKETFLAESEA</sequence>
<dbReference type="RefSeq" id="WP_311361885.1">
    <property type="nucleotide sequence ID" value="NZ_JAVRIE010000004.1"/>
</dbReference>
<organism evidence="1 2">
    <name type="scientific">Brumicola blandensis</name>
    <dbReference type="NCBI Taxonomy" id="3075611"/>
    <lineage>
        <taxon>Bacteria</taxon>
        <taxon>Pseudomonadati</taxon>
        <taxon>Pseudomonadota</taxon>
        <taxon>Gammaproteobacteria</taxon>
        <taxon>Alteromonadales</taxon>
        <taxon>Alteromonadaceae</taxon>
        <taxon>Brumicola</taxon>
    </lineage>
</organism>
<accession>A0AAW8R1S2</accession>
<reference evidence="1 2" key="1">
    <citation type="submission" date="2023-09" db="EMBL/GenBank/DDBJ databases">
        <authorList>
            <person name="Rey-Velasco X."/>
        </authorList>
    </citation>
    <scope>NUCLEOTIDE SEQUENCE [LARGE SCALE GENOMIC DNA]</scope>
    <source>
        <strain evidence="1 2">W409</strain>
    </source>
</reference>
<dbReference type="EMBL" id="JAVRIE010000004">
    <property type="protein sequence ID" value="MDT0583112.1"/>
    <property type="molecule type" value="Genomic_DNA"/>
</dbReference>
<dbReference type="Pfam" id="PF11454">
    <property type="entry name" value="DUF3016"/>
    <property type="match status" value="1"/>
</dbReference>
<proteinExistence type="predicted"/>
<comment type="caution">
    <text evidence="1">The sequence shown here is derived from an EMBL/GenBank/DDBJ whole genome shotgun (WGS) entry which is preliminary data.</text>
</comment>
<protein>
    <submittedName>
        <fullName evidence="1">DUF3016 domain-containing protein</fullName>
    </submittedName>
</protein>
<name>A0AAW8R1S2_9ALTE</name>
<keyword evidence="2" id="KW-1185">Reference proteome</keyword>
<evidence type="ECO:0000313" key="2">
    <source>
        <dbReference type="Proteomes" id="UP001249020"/>
    </source>
</evidence>
<dbReference type="InterPro" id="IPR021557">
    <property type="entry name" value="DUF3016"/>
</dbReference>
<evidence type="ECO:0000313" key="1">
    <source>
        <dbReference type="EMBL" id="MDT0583112.1"/>
    </source>
</evidence>
<gene>
    <name evidence="1" type="ORF">RM544_11230</name>
</gene>
<dbReference type="Proteomes" id="UP001249020">
    <property type="component" value="Unassembled WGS sequence"/>
</dbReference>